<evidence type="ECO:0000256" key="1">
    <source>
        <dbReference type="SAM" id="MobiDB-lite"/>
    </source>
</evidence>
<dbReference type="AlphaFoldDB" id="A0A806LGS7"/>
<organism evidence="2 3">
    <name type="scientific">Lacticaseibacillus paracasei N1115</name>
    <dbReference type="NCBI Taxonomy" id="1446494"/>
    <lineage>
        <taxon>Bacteria</taxon>
        <taxon>Bacillati</taxon>
        <taxon>Bacillota</taxon>
        <taxon>Bacilli</taxon>
        <taxon>Lactobacillales</taxon>
        <taxon>Lactobacillaceae</taxon>
        <taxon>Lacticaseibacillus</taxon>
    </lineage>
</organism>
<gene>
    <name evidence="2" type="ORF">AF91_05005</name>
</gene>
<accession>A0A806LGS7</accession>
<evidence type="ECO:0000313" key="3">
    <source>
        <dbReference type="Proteomes" id="UP000019441"/>
    </source>
</evidence>
<dbReference type="Proteomes" id="UP000019441">
    <property type="component" value="Chromosome"/>
</dbReference>
<dbReference type="KEGG" id="lpq:AF91_05005"/>
<name>A0A806LGS7_LACPA</name>
<reference evidence="2 3" key="1">
    <citation type="journal article" date="2014" name="Genome Announc.">
        <title>Whole Genome Sequence of the Probiotic Strain Lactobacillus paracasei N1115, Isolated from Traditional Chinese Fermented Milk.</title>
        <authorList>
            <person name="Wang S."/>
            <person name="Zhu H."/>
            <person name="He F."/>
            <person name="Luo Y."/>
            <person name="Kang Z."/>
            <person name="Lu C."/>
            <person name="Feng L."/>
            <person name="Lu X."/>
            <person name="Xue Y."/>
            <person name="Wang H."/>
        </authorList>
    </citation>
    <scope>NUCLEOTIDE SEQUENCE [LARGE SCALE GENOMIC DNA]</scope>
    <source>
        <strain evidence="2 3">N1115</strain>
    </source>
</reference>
<sequence>MKWRPDETRSQSQNLTHTDLEPKWPFMARLLNAAVHAFFETRSQPQKPAHKDLKP</sequence>
<evidence type="ECO:0000313" key="2">
    <source>
        <dbReference type="EMBL" id="AHJ32557.1"/>
    </source>
</evidence>
<feature type="region of interest" description="Disordered" evidence="1">
    <location>
        <begin position="1"/>
        <end position="20"/>
    </location>
</feature>
<proteinExistence type="predicted"/>
<protein>
    <submittedName>
        <fullName evidence="2">Uncharacterized protein</fullName>
    </submittedName>
</protein>
<dbReference type="EMBL" id="CP007122">
    <property type="protein sequence ID" value="AHJ32557.1"/>
    <property type="molecule type" value="Genomic_DNA"/>
</dbReference>